<feature type="region of interest" description="Disordered" evidence="5">
    <location>
        <begin position="76"/>
        <end position="95"/>
    </location>
</feature>
<evidence type="ECO:0000256" key="5">
    <source>
        <dbReference type="SAM" id="MobiDB-lite"/>
    </source>
</evidence>
<keyword evidence="2 4" id="KW-0479">Metal-binding</keyword>
<feature type="domain" description="Cytochrome c" evidence="6">
    <location>
        <begin position="56"/>
        <end position="141"/>
    </location>
</feature>
<organism evidence="7 8">
    <name type="scientific">Niastella koreensis</name>
    <dbReference type="NCBI Taxonomy" id="354356"/>
    <lineage>
        <taxon>Bacteria</taxon>
        <taxon>Pseudomonadati</taxon>
        <taxon>Bacteroidota</taxon>
        <taxon>Chitinophagia</taxon>
        <taxon>Chitinophagales</taxon>
        <taxon>Chitinophagaceae</taxon>
        <taxon>Niastella</taxon>
    </lineage>
</organism>
<evidence type="ECO:0000256" key="1">
    <source>
        <dbReference type="ARBA" id="ARBA00022617"/>
    </source>
</evidence>
<sequence>MIKKHPHAHLLSIISLVLLAFLTHNTMFSRSVAQTPKWMAPKEADDLKNPLVANSHILAAGKALYTANCGPCHGDKGRGDGPAAAGLNPKPADHTSAFVQNESDGSLFWKITEGRTPMPSYKKTFTDEQRWEIVTYIRSLAKPGKKK</sequence>
<dbReference type="SUPFAM" id="SSF46626">
    <property type="entry name" value="Cytochrome c"/>
    <property type="match status" value="1"/>
</dbReference>
<dbReference type="EMBL" id="LWBO01000012">
    <property type="protein sequence ID" value="OQP48123.1"/>
    <property type="molecule type" value="Genomic_DNA"/>
</dbReference>
<dbReference type="PANTHER" id="PTHR40394">
    <property type="entry name" value="LIPOPROTEIN-RELATED"/>
    <property type="match status" value="1"/>
</dbReference>
<reference evidence="7 8" key="1">
    <citation type="submission" date="2016-04" db="EMBL/GenBank/DDBJ databases">
        <authorList>
            <person name="Chen L."/>
            <person name="Zhuang W."/>
            <person name="Wang G."/>
        </authorList>
    </citation>
    <scope>NUCLEOTIDE SEQUENCE [LARGE SCALE GENOMIC DNA]</scope>
    <source>
        <strain evidence="8">GR20</strain>
    </source>
</reference>
<keyword evidence="1 4" id="KW-0349">Heme</keyword>
<keyword evidence="3 4" id="KW-0408">Iron</keyword>
<evidence type="ECO:0000259" key="6">
    <source>
        <dbReference type="PROSITE" id="PS51007"/>
    </source>
</evidence>
<dbReference type="Gene3D" id="1.10.760.10">
    <property type="entry name" value="Cytochrome c-like domain"/>
    <property type="match status" value="1"/>
</dbReference>
<gene>
    <name evidence="7" type="ORF">A4D02_05210</name>
</gene>
<proteinExistence type="predicted"/>
<protein>
    <submittedName>
        <fullName evidence="7">Cytochrome c class I</fullName>
    </submittedName>
</protein>
<dbReference type="PANTHER" id="PTHR40394:SF2">
    <property type="entry name" value="QUINOL:CYTOCHROME C OXIDOREDUCTASE MEMBRANE PROTEIN"/>
    <property type="match status" value="1"/>
</dbReference>
<keyword evidence="8" id="KW-1185">Reference proteome</keyword>
<evidence type="ECO:0000313" key="7">
    <source>
        <dbReference type="EMBL" id="OQP48123.1"/>
    </source>
</evidence>
<accession>A0ABX3NWT0</accession>
<comment type="caution">
    <text evidence="7">The sequence shown here is derived from an EMBL/GenBank/DDBJ whole genome shotgun (WGS) entry which is preliminary data.</text>
</comment>
<evidence type="ECO:0000313" key="8">
    <source>
        <dbReference type="Proteomes" id="UP000192277"/>
    </source>
</evidence>
<name>A0ABX3NWT0_9BACT</name>
<dbReference type="InterPro" id="IPR009056">
    <property type="entry name" value="Cyt_c-like_dom"/>
</dbReference>
<dbReference type="InterPro" id="IPR036909">
    <property type="entry name" value="Cyt_c-like_dom_sf"/>
</dbReference>
<dbReference type="Proteomes" id="UP000192277">
    <property type="component" value="Unassembled WGS sequence"/>
</dbReference>
<evidence type="ECO:0000256" key="3">
    <source>
        <dbReference type="ARBA" id="ARBA00023004"/>
    </source>
</evidence>
<dbReference type="Pfam" id="PF13442">
    <property type="entry name" value="Cytochrome_CBB3"/>
    <property type="match status" value="1"/>
</dbReference>
<evidence type="ECO:0000256" key="2">
    <source>
        <dbReference type="ARBA" id="ARBA00022723"/>
    </source>
</evidence>
<evidence type="ECO:0000256" key="4">
    <source>
        <dbReference type="PROSITE-ProRule" id="PRU00433"/>
    </source>
</evidence>
<dbReference type="PROSITE" id="PS51007">
    <property type="entry name" value="CYTC"/>
    <property type="match status" value="1"/>
</dbReference>